<comment type="subcellular location">
    <subcellularLocation>
        <location evidence="1 8">Periplasm</location>
    </subcellularLocation>
</comment>
<dbReference type="InterPro" id="IPR008962">
    <property type="entry name" value="PapD-like_sf"/>
</dbReference>
<evidence type="ECO:0000256" key="9">
    <source>
        <dbReference type="SAM" id="SignalP"/>
    </source>
</evidence>
<dbReference type="GO" id="GO:0030288">
    <property type="term" value="C:outer membrane-bounded periplasmic space"/>
    <property type="evidence" value="ECO:0007669"/>
    <property type="project" value="InterPro"/>
</dbReference>
<reference evidence="12 13" key="1">
    <citation type="submission" date="2018-01" db="EMBL/GenBank/DDBJ databases">
        <title>Complete genome sequences of 14 Citrobacter spp. isolated from plant in Canada.</title>
        <authorList>
            <person name="Bhandare S.G."/>
            <person name="Colavecchio A."/>
            <person name="Jeukens J."/>
            <person name="Emond-Rheault J.-G."/>
            <person name="Freschi L."/>
            <person name="Hamel J."/>
            <person name="Kukavica-Ibrulj I."/>
            <person name="Levesque R."/>
            <person name="Goodridge L."/>
        </authorList>
    </citation>
    <scope>NUCLEOTIDE SEQUENCE [LARGE SCALE GENOMIC DNA]</scope>
    <source>
        <strain evidence="12 13">S1285</strain>
    </source>
</reference>
<comment type="caution">
    <text evidence="12">The sequence shown here is derived from an EMBL/GenBank/DDBJ whole genome shotgun (WGS) entry which is preliminary data.</text>
</comment>
<evidence type="ECO:0000256" key="7">
    <source>
        <dbReference type="ARBA" id="ARBA00023319"/>
    </source>
</evidence>
<dbReference type="PANTHER" id="PTHR30251">
    <property type="entry name" value="PILUS ASSEMBLY CHAPERONE"/>
    <property type="match status" value="1"/>
</dbReference>
<dbReference type="AlphaFoldDB" id="A0A2S4RRE1"/>
<dbReference type="InterPro" id="IPR050643">
    <property type="entry name" value="Periplasmic_pilus_chap"/>
</dbReference>
<dbReference type="Gene3D" id="2.60.40.10">
    <property type="entry name" value="Immunoglobulins"/>
    <property type="match status" value="2"/>
</dbReference>
<dbReference type="InterPro" id="IPR001829">
    <property type="entry name" value="Pili_assmbl_chaperone_bac"/>
</dbReference>
<dbReference type="Pfam" id="PF02753">
    <property type="entry name" value="PapD_C"/>
    <property type="match status" value="1"/>
</dbReference>
<feature type="chain" id="PRO_5015683456" evidence="9">
    <location>
        <begin position="23"/>
        <end position="240"/>
    </location>
</feature>
<dbReference type="InterPro" id="IPR016147">
    <property type="entry name" value="Pili_assmbl_chaperone_N"/>
</dbReference>
<keyword evidence="3" id="KW-1029">Fimbrium biogenesis</keyword>
<dbReference type="RefSeq" id="WP_103776796.1">
    <property type="nucleotide sequence ID" value="NZ_PQLX01000012.1"/>
</dbReference>
<evidence type="ECO:0000313" key="13">
    <source>
        <dbReference type="Proteomes" id="UP000237003"/>
    </source>
</evidence>
<dbReference type="Proteomes" id="UP000237003">
    <property type="component" value="Unassembled WGS sequence"/>
</dbReference>
<dbReference type="OrthoDB" id="6580829at2"/>
<dbReference type="EMBL" id="PQLX01000012">
    <property type="protein sequence ID" value="POU61305.1"/>
    <property type="molecule type" value="Genomic_DNA"/>
</dbReference>
<feature type="domain" description="Pili assembly chaperone C-terminal" evidence="11">
    <location>
        <begin position="166"/>
        <end position="230"/>
    </location>
</feature>
<dbReference type="InterPro" id="IPR016148">
    <property type="entry name" value="Pili_assmbl_chaperone_C"/>
</dbReference>
<keyword evidence="4 9" id="KW-0732">Signal</keyword>
<evidence type="ECO:0000256" key="1">
    <source>
        <dbReference type="ARBA" id="ARBA00004418"/>
    </source>
</evidence>
<organism evidence="12 13">
    <name type="scientific">Citrobacter amalonaticus</name>
    <dbReference type="NCBI Taxonomy" id="35703"/>
    <lineage>
        <taxon>Bacteria</taxon>
        <taxon>Pseudomonadati</taxon>
        <taxon>Pseudomonadota</taxon>
        <taxon>Gammaproteobacteria</taxon>
        <taxon>Enterobacterales</taxon>
        <taxon>Enterobacteriaceae</taxon>
        <taxon>Citrobacter</taxon>
    </lineage>
</organism>
<comment type="similarity">
    <text evidence="2 8">Belongs to the periplasmic pilus chaperone family.</text>
</comment>
<evidence type="ECO:0000313" key="12">
    <source>
        <dbReference type="EMBL" id="POU61305.1"/>
    </source>
</evidence>
<dbReference type="InterPro" id="IPR036316">
    <property type="entry name" value="Pili_assmbl_chap_C_dom_sf"/>
</dbReference>
<sequence>MSKYRFIPFLLLTGALCSMAHAAVRPQLTRVVVYAQDKETAVEIINDSSETYMVQSWLEDTNGKDSNIPLVLTPPVMKLEGKKQGKLRLVVLNSEIPQDRESVFWLSLQEIPPKAKDIDNRLVVAIRSRLKVFVRPQGLNSTDATKAAQALTWSMEKNGSSSWLKVTNPTPYYISFGELAAGSISGKAVRLDDKHNMVPPMGSQRYQLPAHIKASKVNVTWSAINDWGGAGTEYKVEVLQ</sequence>
<dbReference type="InterPro" id="IPR013783">
    <property type="entry name" value="Ig-like_fold"/>
</dbReference>
<evidence type="ECO:0000259" key="10">
    <source>
        <dbReference type="Pfam" id="PF00345"/>
    </source>
</evidence>
<feature type="domain" description="Pili assembly chaperone N-terminal" evidence="10">
    <location>
        <begin position="24"/>
        <end position="139"/>
    </location>
</feature>
<evidence type="ECO:0000256" key="3">
    <source>
        <dbReference type="ARBA" id="ARBA00022558"/>
    </source>
</evidence>
<keyword evidence="5" id="KW-0574">Periplasm</keyword>
<dbReference type="InterPro" id="IPR018046">
    <property type="entry name" value="Pili_assmbl_chaperone_CS"/>
</dbReference>
<dbReference type="PROSITE" id="PS00635">
    <property type="entry name" value="PILI_CHAPERONE"/>
    <property type="match status" value="1"/>
</dbReference>
<accession>A0A2S4RRE1</accession>
<evidence type="ECO:0000259" key="11">
    <source>
        <dbReference type="Pfam" id="PF02753"/>
    </source>
</evidence>
<dbReference type="PANTHER" id="PTHR30251:SF2">
    <property type="entry name" value="FIMBRIAL CHAPERONE YADV-RELATED"/>
    <property type="match status" value="1"/>
</dbReference>
<keyword evidence="7" id="KW-0393">Immunoglobulin domain</keyword>
<proteinExistence type="inferred from homology"/>
<dbReference type="GO" id="GO:0071555">
    <property type="term" value="P:cell wall organization"/>
    <property type="evidence" value="ECO:0007669"/>
    <property type="project" value="InterPro"/>
</dbReference>
<evidence type="ECO:0000256" key="5">
    <source>
        <dbReference type="ARBA" id="ARBA00022764"/>
    </source>
</evidence>
<keyword evidence="6 8" id="KW-0143">Chaperone</keyword>
<dbReference type="PRINTS" id="PR00969">
    <property type="entry name" value="CHAPERONPILI"/>
</dbReference>
<gene>
    <name evidence="12" type="ORF">C3430_23530</name>
</gene>
<evidence type="ECO:0000256" key="2">
    <source>
        <dbReference type="ARBA" id="ARBA00007399"/>
    </source>
</evidence>
<feature type="signal peptide" evidence="9">
    <location>
        <begin position="1"/>
        <end position="22"/>
    </location>
</feature>
<dbReference type="SUPFAM" id="SSF49354">
    <property type="entry name" value="PapD-like"/>
    <property type="match status" value="1"/>
</dbReference>
<dbReference type="Pfam" id="PF00345">
    <property type="entry name" value="PapD_N"/>
    <property type="match status" value="1"/>
</dbReference>
<name>A0A2S4RRE1_CITAM</name>
<evidence type="ECO:0000256" key="4">
    <source>
        <dbReference type="ARBA" id="ARBA00022729"/>
    </source>
</evidence>
<dbReference type="SUPFAM" id="SSF49584">
    <property type="entry name" value="Periplasmic chaperone C-domain"/>
    <property type="match status" value="1"/>
</dbReference>
<protein>
    <submittedName>
        <fullName evidence="12">Molecular chaperone</fullName>
    </submittedName>
</protein>
<evidence type="ECO:0000256" key="6">
    <source>
        <dbReference type="ARBA" id="ARBA00023186"/>
    </source>
</evidence>
<evidence type="ECO:0000256" key="8">
    <source>
        <dbReference type="RuleBase" id="RU003918"/>
    </source>
</evidence>